<proteinExistence type="predicted"/>
<dbReference type="InterPro" id="IPR027417">
    <property type="entry name" value="P-loop_NTPase"/>
</dbReference>
<evidence type="ECO:0000259" key="3">
    <source>
        <dbReference type="PROSITE" id="PS50893"/>
    </source>
</evidence>
<keyword evidence="5" id="KW-1185">Reference proteome</keyword>
<evidence type="ECO:0000256" key="2">
    <source>
        <dbReference type="ARBA" id="ARBA00022840"/>
    </source>
</evidence>
<dbReference type="STRING" id="92696.A0A4R0RB06"/>
<dbReference type="PANTHER" id="PTHR43394:SF1">
    <property type="entry name" value="ATP-BINDING CASSETTE SUB-FAMILY B MEMBER 10, MITOCHONDRIAL"/>
    <property type="match status" value="1"/>
</dbReference>
<name>A0A4R0RB06_9APHY</name>
<evidence type="ECO:0000256" key="1">
    <source>
        <dbReference type="ARBA" id="ARBA00022741"/>
    </source>
</evidence>
<sequence>MGRRRISGKRKGVFNPDDATRIKHTRLGVWDLYEEKAPEVEHVPGVSYWERYLEIRRDLPYVWTMLKDVGSIRSCWSLLFCYATIEAFTSLLPAANLWLKGQMIKIVQVAVDTRSVDKLFLTQITIGLTAVELLLRISFYSKTSISRPLSARIKQFYSGHLFHANARLDVPTFDDAAIQRQLEAASNVQGTSVAWSTLKNVFTLLAVILQVTSQASVLWQVLKDQPDGPLLAFLSVAYSLSEIFTWTGQASRGVWAATTRSDDFIRLQGLKRLVVDATHRKEFVSGNLAQYTLSTFRELASRLGEHASDFREVYREHLQLERLSIWSLARLPFGDLPQIVFAIRAVQQPATIPVTVASLNLITHTSMSFSHQIYQVFQQTGTIADSVASVRKLYEVLELPNKIEDGTIPFPEDAQKLKEGVTLEFKNVSFKYPGTNTYALQNVSFKLLAGQLCVIVGVNGSGKSTILKLIVRLYDPEDGQILLDGHDIETLKLNDLRQAISVLFQDYTHFPLSIRDNIGLGDPAHANDDDRIRLAAKLGGSEEIINRLPNGLDTYLDRPVKDHYSDLPEGTKTLFGRPVDYSGVRGFGEMSASTSTGLSGGQMQRLAVSRTFMRSVVSDDSQVGLLLFDEPSASLDPTAEHDLFARLRELRGSKTMLFSSHRFGNLTRHADLILYMDNAQVQETGTHEELLKRQGEYARIWGLQAQAFL</sequence>
<dbReference type="GO" id="GO:0005524">
    <property type="term" value="F:ATP binding"/>
    <property type="evidence" value="ECO:0007669"/>
    <property type="project" value="UniProtKB-KW"/>
</dbReference>
<dbReference type="InterPro" id="IPR003593">
    <property type="entry name" value="AAA+_ATPase"/>
</dbReference>
<dbReference type="Proteomes" id="UP000292702">
    <property type="component" value="Unassembled WGS sequence"/>
</dbReference>
<dbReference type="InterPro" id="IPR003439">
    <property type="entry name" value="ABC_transporter-like_ATP-bd"/>
</dbReference>
<dbReference type="AlphaFoldDB" id="A0A4R0RB06"/>
<dbReference type="PANTHER" id="PTHR43394">
    <property type="entry name" value="ATP-DEPENDENT PERMEASE MDL1, MITOCHONDRIAL"/>
    <property type="match status" value="1"/>
</dbReference>
<dbReference type="SMART" id="SM00382">
    <property type="entry name" value="AAA"/>
    <property type="match status" value="1"/>
</dbReference>
<dbReference type="Pfam" id="PF00005">
    <property type="entry name" value="ABC_tran"/>
    <property type="match status" value="1"/>
</dbReference>
<dbReference type="PROSITE" id="PS00211">
    <property type="entry name" value="ABC_TRANSPORTER_1"/>
    <property type="match status" value="1"/>
</dbReference>
<feature type="domain" description="ABC transporter" evidence="3">
    <location>
        <begin position="423"/>
        <end position="703"/>
    </location>
</feature>
<comment type="caution">
    <text evidence="4">The sequence shown here is derived from an EMBL/GenBank/DDBJ whole genome shotgun (WGS) entry which is preliminary data.</text>
</comment>
<dbReference type="InterPro" id="IPR039421">
    <property type="entry name" value="Type_1_exporter"/>
</dbReference>
<reference evidence="4 5" key="1">
    <citation type="submission" date="2018-11" db="EMBL/GenBank/DDBJ databases">
        <title>Genome assembly of Steccherinum ochraceum LE-BIN_3174, the white-rot fungus of the Steccherinaceae family (The Residual Polyporoid clade, Polyporales, Basidiomycota).</title>
        <authorList>
            <person name="Fedorova T.V."/>
            <person name="Glazunova O.A."/>
            <person name="Landesman E.O."/>
            <person name="Moiseenko K.V."/>
            <person name="Psurtseva N.V."/>
            <person name="Savinova O.S."/>
            <person name="Shakhova N.V."/>
            <person name="Tyazhelova T.V."/>
            <person name="Vasina D.V."/>
        </authorList>
    </citation>
    <scope>NUCLEOTIDE SEQUENCE [LARGE SCALE GENOMIC DNA]</scope>
    <source>
        <strain evidence="4 5">LE-BIN_3174</strain>
    </source>
</reference>
<dbReference type="InterPro" id="IPR017871">
    <property type="entry name" value="ABC_transporter-like_CS"/>
</dbReference>
<gene>
    <name evidence="4" type="ORF">EIP91_009511</name>
</gene>
<keyword evidence="2" id="KW-0067">ATP-binding</keyword>
<dbReference type="OrthoDB" id="6500128at2759"/>
<evidence type="ECO:0000313" key="4">
    <source>
        <dbReference type="EMBL" id="TCD60798.1"/>
    </source>
</evidence>
<accession>A0A4R0RB06</accession>
<organism evidence="4 5">
    <name type="scientific">Steccherinum ochraceum</name>
    <dbReference type="NCBI Taxonomy" id="92696"/>
    <lineage>
        <taxon>Eukaryota</taxon>
        <taxon>Fungi</taxon>
        <taxon>Dikarya</taxon>
        <taxon>Basidiomycota</taxon>
        <taxon>Agaricomycotina</taxon>
        <taxon>Agaricomycetes</taxon>
        <taxon>Polyporales</taxon>
        <taxon>Steccherinaceae</taxon>
        <taxon>Steccherinum</taxon>
    </lineage>
</organism>
<dbReference type="SUPFAM" id="SSF52540">
    <property type="entry name" value="P-loop containing nucleoside triphosphate hydrolases"/>
    <property type="match status" value="1"/>
</dbReference>
<keyword evidence="1" id="KW-0547">Nucleotide-binding</keyword>
<dbReference type="GO" id="GO:0016887">
    <property type="term" value="F:ATP hydrolysis activity"/>
    <property type="evidence" value="ECO:0007669"/>
    <property type="project" value="InterPro"/>
</dbReference>
<dbReference type="EMBL" id="RWJN01000543">
    <property type="protein sequence ID" value="TCD60798.1"/>
    <property type="molecule type" value="Genomic_DNA"/>
</dbReference>
<dbReference type="Gene3D" id="3.40.50.300">
    <property type="entry name" value="P-loop containing nucleotide triphosphate hydrolases"/>
    <property type="match status" value="1"/>
</dbReference>
<dbReference type="GO" id="GO:0015421">
    <property type="term" value="F:ABC-type oligopeptide transporter activity"/>
    <property type="evidence" value="ECO:0007669"/>
    <property type="project" value="TreeGrafter"/>
</dbReference>
<evidence type="ECO:0000313" key="5">
    <source>
        <dbReference type="Proteomes" id="UP000292702"/>
    </source>
</evidence>
<dbReference type="PROSITE" id="PS50893">
    <property type="entry name" value="ABC_TRANSPORTER_2"/>
    <property type="match status" value="1"/>
</dbReference>
<protein>
    <recommendedName>
        <fullName evidence="3">ABC transporter domain-containing protein</fullName>
    </recommendedName>
</protein>